<dbReference type="EMBL" id="OUNR01000012">
    <property type="protein sequence ID" value="SPP64376.1"/>
    <property type="molecule type" value="Genomic_DNA"/>
</dbReference>
<evidence type="ECO:0000313" key="2">
    <source>
        <dbReference type="EMBL" id="SPP64376.1"/>
    </source>
</evidence>
<dbReference type="Pfam" id="PF07238">
    <property type="entry name" value="PilZ"/>
    <property type="match status" value="1"/>
</dbReference>
<dbReference type="OrthoDB" id="9793879at2"/>
<sequence length="166" mass="19136">MRLMACPFCGTTKTRLAVRRSFTDRLLGYVTVYPFRCQLCARRFRSFLGKVATNPRRNFDRVAVDFPVWLKPLHASPQALGEEGTIQDLSIRGCRIRCERPVVPGTRVELEFQHSNASFPITVEEAIVRSSSQGEIGLRFIQLHRQDQRRIRSILDLWLPEPALPR</sequence>
<evidence type="ECO:0000313" key="3">
    <source>
        <dbReference type="Proteomes" id="UP000248168"/>
    </source>
</evidence>
<protein>
    <recommendedName>
        <fullName evidence="1">PilZ domain-containing protein</fullName>
    </recommendedName>
</protein>
<name>A0A330L503_9BACT</name>
<dbReference type="AlphaFoldDB" id="A0A330L503"/>
<reference evidence="3" key="1">
    <citation type="submission" date="2018-04" db="EMBL/GenBank/DDBJ databases">
        <authorList>
            <person name="Lucker S."/>
            <person name="Sakoula D."/>
        </authorList>
    </citation>
    <scope>NUCLEOTIDE SEQUENCE [LARGE SCALE GENOMIC DNA]</scope>
</reference>
<feature type="domain" description="PilZ" evidence="1">
    <location>
        <begin position="56"/>
        <end position="155"/>
    </location>
</feature>
<organism evidence="2 3">
    <name type="scientific">Nitrospira lenta</name>
    <dbReference type="NCBI Taxonomy" id="1436998"/>
    <lineage>
        <taxon>Bacteria</taxon>
        <taxon>Pseudomonadati</taxon>
        <taxon>Nitrospirota</taxon>
        <taxon>Nitrospiria</taxon>
        <taxon>Nitrospirales</taxon>
        <taxon>Nitrospiraceae</taxon>
        <taxon>Nitrospira</taxon>
    </lineage>
</organism>
<dbReference type="RefSeq" id="WP_121988781.1">
    <property type="nucleotide sequence ID" value="NZ_OUNR01000012.1"/>
</dbReference>
<accession>A0A330L503</accession>
<dbReference type="Gene3D" id="2.40.10.220">
    <property type="entry name" value="predicted glycosyltransferase like domains"/>
    <property type="match status" value="1"/>
</dbReference>
<dbReference type="InParanoid" id="A0A330L503"/>
<proteinExistence type="predicted"/>
<keyword evidence="3" id="KW-1185">Reference proteome</keyword>
<dbReference type="Proteomes" id="UP000248168">
    <property type="component" value="Unassembled WGS sequence"/>
</dbReference>
<evidence type="ECO:0000259" key="1">
    <source>
        <dbReference type="Pfam" id="PF07238"/>
    </source>
</evidence>
<dbReference type="InterPro" id="IPR009875">
    <property type="entry name" value="PilZ_domain"/>
</dbReference>
<dbReference type="GO" id="GO:0035438">
    <property type="term" value="F:cyclic-di-GMP binding"/>
    <property type="evidence" value="ECO:0007669"/>
    <property type="project" value="InterPro"/>
</dbReference>
<dbReference type="SUPFAM" id="SSF141371">
    <property type="entry name" value="PilZ domain-like"/>
    <property type="match status" value="1"/>
</dbReference>
<gene>
    <name evidence="2" type="ORF">NITLEN_20015</name>
</gene>